<dbReference type="EMBL" id="HBFR01042453">
    <property type="protein sequence ID" value="CAD8903819.1"/>
    <property type="molecule type" value="Transcribed_RNA"/>
</dbReference>
<reference evidence="1" key="1">
    <citation type="submission" date="2021-01" db="EMBL/GenBank/DDBJ databases">
        <authorList>
            <person name="Corre E."/>
            <person name="Pelletier E."/>
            <person name="Niang G."/>
            <person name="Scheremetjew M."/>
            <person name="Finn R."/>
            <person name="Kale V."/>
            <person name="Holt S."/>
            <person name="Cochrane G."/>
            <person name="Meng A."/>
            <person name="Brown T."/>
            <person name="Cohen L."/>
        </authorList>
    </citation>
    <scope>NUCLEOTIDE SEQUENCE</scope>
    <source>
        <strain evidence="1">308</strain>
    </source>
</reference>
<proteinExistence type="predicted"/>
<organism evidence="1">
    <name type="scientific">Corethron hystrix</name>
    <dbReference type="NCBI Taxonomy" id="216773"/>
    <lineage>
        <taxon>Eukaryota</taxon>
        <taxon>Sar</taxon>
        <taxon>Stramenopiles</taxon>
        <taxon>Ochrophyta</taxon>
        <taxon>Bacillariophyta</taxon>
        <taxon>Coscinodiscophyceae</taxon>
        <taxon>Corethrophycidae</taxon>
        <taxon>Corethrales</taxon>
        <taxon>Corethraceae</taxon>
        <taxon>Corethron</taxon>
    </lineage>
</organism>
<protein>
    <submittedName>
        <fullName evidence="1">Uncharacterized protein</fullName>
    </submittedName>
</protein>
<accession>A0A7S1C0C3</accession>
<dbReference type="AlphaFoldDB" id="A0A7S1C0C3"/>
<sequence length="102" mass="12363">MEEIDRDAQELLQESMRIAREHAIEHGRKLDSIAPLTAKQAEDLQRHYESEAHRIEFSEEYDMLEHMRMDGQAELAAKIKFQNARRRREVEEEMRIWKEKRI</sequence>
<name>A0A7S1C0C3_9STRA</name>
<gene>
    <name evidence="1" type="ORF">CHYS00102_LOCUS31039</name>
</gene>
<evidence type="ECO:0000313" key="1">
    <source>
        <dbReference type="EMBL" id="CAD8903819.1"/>
    </source>
</evidence>